<dbReference type="EMBL" id="CP159534">
    <property type="protein sequence ID" value="XCJ74553.1"/>
    <property type="molecule type" value="Genomic_DNA"/>
</dbReference>
<proteinExistence type="predicted"/>
<gene>
    <name evidence="1" type="ORF">ABII15_33305</name>
</gene>
<dbReference type="KEGG" id="stac:ABII15_33305"/>
<dbReference type="RefSeq" id="WP_353945993.1">
    <property type="nucleotide sequence ID" value="NZ_CP159534.1"/>
</dbReference>
<dbReference type="Pfam" id="PF14435">
    <property type="entry name" value="SUKH-4"/>
    <property type="match status" value="1"/>
</dbReference>
<name>A0AAU8J3E3_9ACTN</name>
<evidence type="ECO:0000313" key="1">
    <source>
        <dbReference type="EMBL" id="XCJ74553.1"/>
    </source>
</evidence>
<dbReference type="InterPro" id="IPR025851">
    <property type="entry name" value="SUKH-4"/>
</dbReference>
<protein>
    <submittedName>
        <fullName evidence="1">SUKH-4 family immunity protein</fullName>
    </submittedName>
</protein>
<reference evidence="1" key="1">
    <citation type="submission" date="2024-06" db="EMBL/GenBank/DDBJ databases">
        <title>Streptomyces sp. strain HUAS MG91 genome sequences.</title>
        <authorList>
            <person name="Mo P."/>
        </authorList>
    </citation>
    <scope>NUCLEOTIDE SEQUENCE</scope>
    <source>
        <strain evidence="1">HUAS MG91</strain>
    </source>
</reference>
<sequence length="378" mass="41264">MGQGSALVALCAAGAVVRRAVEFVPDKFDPAGLDPYIAGLDVVGQFLPLEQEVVRDPGSDRVYLLDMYDPRHAEVHPLAPSMESLRRLVGTVADFDGRCGRFADLAGRAGPEVVREARERLVSGLREEAWGAQDWGAGSGPERWPLGLPNLWRIVAVVKPLALIAAPGRGLLLDLPARALDDVFGPDGVRRFTPDELPSALVHEPTRRFLVEVGLPKEAPSFSAAGSPDAPLRTLAEDHAESARDPELRHLYEDVADRPPVADADQWLYLGSTPQDVDVVLDGRTGAVHHAPCTYDRLTPMNADISTLALALWMHGVERDVVERYDLKGRADDFYVHLAEIMLTTLAACDPEACRESDDLDEYVYWPEVFHDTAGGAL</sequence>
<accession>A0AAU8J3E3</accession>
<dbReference type="AlphaFoldDB" id="A0AAU8J3E3"/>
<organism evidence="1">
    <name type="scientific">Streptomyces tabacisoli</name>
    <dbReference type="NCBI Taxonomy" id="3156398"/>
    <lineage>
        <taxon>Bacteria</taxon>
        <taxon>Bacillati</taxon>
        <taxon>Actinomycetota</taxon>
        <taxon>Actinomycetes</taxon>
        <taxon>Kitasatosporales</taxon>
        <taxon>Streptomycetaceae</taxon>
        <taxon>Streptomyces</taxon>
    </lineage>
</organism>